<feature type="region of interest" description="Disordered" evidence="8">
    <location>
        <begin position="237"/>
        <end position="277"/>
    </location>
</feature>
<dbReference type="PROSITE" id="PS50005">
    <property type="entry name" value="TPR"/>
    <property type="match status" value="4"/>
</dbReference>
<dbReference type="EMBL" id="LWDD02001101">
    <property type="protein sequence ID" value="KAE8252608.1"/>
    <property type="molecule type" value="Genomic_DNA"/>
</dbReference>
<evidence type="ECO:0000256" key="7">
    <source>
        <dbReference type="PROSITE-ProRule" id="PRU00339"/>
    </source>
</evidence>
<evidence type="ECO:0000256" key="8">
    <source>
        <dbReference type="SAM" id="MobiDB-lite"/>
    </source>
</evidence>
<evidence type="ECO:0000256" key="4">
    <source>
        <dbReference type="ARBA" id="ARBA00022786"/>
    </source>
</evidence>
<evidence type="ECO:0000313" key="12">
    <source>
        <dbReference type="Proteomes" id="UP000836402"/>
    </source>
</evidence>
<feature type="repeat" description="TPR" evidence="7">
    <location>
        <begin position="868"/>
        <end position="901"/>
    </location>
</feature>
<reference evidence="10" key="2">
    <citation type="journal article" date="2019" name="IMA Fungus">
        <title>Genome sequencing and comparison of five Tilletia species to identify candidate genes for the detection of regulated species infecting wheat.</title>
        <authorList>
            <person name="Nguyen H.D.T."/>
            <person name="Sultana T."/>
            <person name="Kesanakurti P."/>
            <person name="Hambleton S."/>
        </authorList>
    </citation>
    <scope>NUCLEOTIDE SEQUENCE</scope>
    <source>
        <strain evidence="10">DAOMC 238032</strain>
    </source>
</reference>
<proteinExistence type="predicted"/>
<evidence type="ECO:0000313" key="10">
    <source>
        <dbReference type="EMBL" id="KAE8252608.1"/>
    </source>
</evidence>
<evidence type="ECO:0000313" key="9">
    <source>
        <dbReference type="EMBL" id="CAD6959572.1"/>
    </source>
</evidence>
<feature type="region of interest" description="Disordered" evidence="8">
    <location>
        <begin position="1"/>
        <end position="61"/>
    </location>
</feature>
<feature type="compositionally biased region" description="Pro residues" evidence="8">
    <location>
        <begin position="42"/>
        <end position="53"/>
    </location>
</feature>
<keyword evidence="2" id="KW-0677">Repeat</keyword>
<feature type="compositionally biased region" description="Basic and acidic residues" evidence="8">
    <location>
        <begin position="265"/>
        <end position="274"/>
    </location>
</feature>
<keyword evidence="6" id="KW-0131">Cell cycle</keyword>
<evidence type="ECO:0000256" key="6">
    <source>
        <dbReference type="ARBA" id="ARBA00023306"/>
    </source>
</evidence>
<sequence length="930" mass="101155">MNRLDPSAARTPFTPPTGHGPLNGGAGQIPDGPSRPANRNAIPPPASFSPVPPGMRAGPSAFLLPPGDSSFSIMRDDPEASRSGLLGMSPLVFRAATNPQYGGAAVSLGSPGPSRTARAPGSMLGLMNPVMANVLPSSLGGKGSTLPDDSSAVLIGDEDGQAGKAAMLQRMRMWRTDAMHHHLYDSAIFWGDKVLSLEETELAWNDAYWLAQAYFMTHQYTRAEHLLTRPLRSAHSRRLAEEQRNSAGLAAVDSNGVRTQLSGASRKEKNDPTRKQAPRAMDVIGVAISRARETAVLPRYLLDKLPPNLLSHTVDHPILPVKANESDFRATKGKDPVRSTLFPTASGMPKAASSSSLAGKRKDRTFTVSGTGTASSIGENDGENGSIESGNSGSAGGNVDEQDGNELDRNMGKFDADMTSGSQVDEVEEWHREDAQNLKDIADRKLAAFDGPVLANNSLACRCLAAQCQVRLGKYYEALDTLGGSEAPWNIKARDSDKDPAADGGIKLGSTAYFLRGQIYLRLDDLDKAKESFMNALAIDVKNYEAFCALVSGNLLSVLDQWSFVKTLEYAAQSGAHPEDGEFIRLMYISRLPKQAPEHLAEASSSRRALMTQYKVQDNADVLWGLAEELFSQMRYADAFTITSRIMELSKDHEGALPIHVTCMFNMPKMRPALFMLAHRLVEEDPESPAAWYAVGAWYGSAGRWAEARRYFSKATLLDPRFAPSWIAFAHSFAKEGESDQAVTAYATAARKFPYSHLPKLFIGMEHIQQTNYKLAGIFLRGALKAAPKDPLVLNELGVLEYLCENPSIEKAISLFEEALAVVEQVQEPAAAWTVTHMNLAFALRQAGRDEEAKTRFLRAIELEPTSIPAHVGVGMCEHKQGKLSAAIAWYHDALAMNPRDTFCTTLLEMALQESLMTPKQSAANGFRAQ</sequence>
<dbReference type="InterPro" id="IPR019734">
    <property type="entry name" value="TPR_rpt"/>
</dbReference>
<evidence type="ECO:0008006" key="13">
    <source>
        <dbReference type="Google" id="ProtNLM"/>
    </source>
</evidence>
<dbReference type="EMBL" id="CAJHJG010006797">
    <property type="protein sequence ID" value="CAD6959572.1"/>
    <property type="molecule type" value="Genomic_DNA"/>
</dbReference>
<keyword evidence="3" id="KW-0498">Mitosis</keyword>
<keyword evidence="4" id="KW-0833">Ubl conjugation pathway</keyword>
<feature type="repeat" description="TPR" evidence="7">
    <location>
        <begin position="834"/>
        <end position="867"/>
    </location>
</feature>
<dbReference type="GO" id="GO:0005680">
    <property type="term" value="C:anaphase-promoting complex"/>
    <property type="evidence" value="ECO:0007669"/>
    <property type="project" value="TreeGrafter"/>
</dbReference>
<gene>
    <name evidence="10" type="ORF">A4X03_0g6119</name>
    <name evidence="9" type="ORF">JKIAZH3_G2806</name>
</gene>
<dbReference type="GO" id="GO:0031145">
    <property type="term" value="P:anaphase-promoting complex-dependent catabolic process"/>
    <property type="evidence" value="ECO:0007669"/>
    <property type="project" value="TreeGrafter"/>
</dbReference>
<dbReference type="InterPro" id="IPR013105">
    <property type="entry name" value="TPR_2"/>
</dbReference>
<dbReference type="Proteomes" id="UP000836402">
    <property type="component" value="Unassembled WGS sequence"/>
</dbReference>
<feature type="repeat" description="TPR" evidence="7">
    <location>
        <begin position="510"/>
        <end position="543"/>
    </location>
</feature>
<feature type="compositionally biased region" description="Basic and acidic residues" evidence="8">
    <location>
        <begin position="406"/>
        <end position="416"/>
    </location>
</feature>
<organism evidence="10 11">
    <name type="scientific">Tilletia caries</name>
    <name type="common">wheat bunt fungus</name>
    <dbReference type="NCBI Taxonomy" id="13290"/>
    <lineage>
        <taxon>Eukaryota</taxon>
        <taxon>Fungi</taxon>
        <taxon>Dikarya</taxon>
        <taxon>Basidiomycota</taxon>
        <taxon>Ustilaginomycotina</taxon>
        <taxon>Exobasidiomycetes</taxon>
        <taxon>Tilletiales</taxon>
        <taxon>Tilletiaceae</taxon>
        <taxon>Tilletia</taxon>
    </lineage>
</organism>
<dbReference type="GO" id="GO:0005737">
    <property type="term" value="C:cytoplasm"/>
    <property type="evidence" value="ECO:0007669"/>
    <property type="project" value="TreeGrafter"/>
</dbReference>
<evidence type="ECO:0000256" key="2">
    <source>
        <dbReference type="ARBA" id="ARBA00022737"/>
    </source>
</evidence>
<dbReference type="GO" id="GO:0016567">
    <property type="term" value="P:protein ubiquitination"/>
    <property type="evidence" value="ECO:0007669"/>
    <property type="project" value="TreeGrafter"/>
</dbReference>
<dbReference type="Pfam" id="PF13181">
    <property type="entry name" value="TPR_8"/>
    <property type="match status" value="1"/>
</dbReference>
<feature type="compositionally biased region" description="Polar residues" evidence="8">
    <location>
        <begin position="366"/>
        <end position="377"/>
    </location>
</feature>
<evidence type="ECO:0000256" key="1">
    <source>
        <dbReference type="ARBA" id="ARBA00022618"/>
    </source>
</evidence>
<dbReference type="GO" id="GO:0045842">
    <property type="term" value="P:positive regulation of mitotic metaphase/anaphase transition"/>
    <property type="evidence" value="ECO:0007669"/>
    <property type="project" value="TreeGrafter"/>
</dbReference>
<dbReference type="AlphaFoldDB" id="A0A177U2J5"/>
<dbReference type="GO" id="GO:0051301">
    <property type="term" value="P:cell division"/>
    <property type="evidence" value="ECO:0007669"/>
    <property type="project" value="UniProtKB-KW"/>
</dbReference>
<dbReference type="PANTHER" id="PTHR12558:SF9">
    <property type="entry name" value="CELL DIVISION CYCLE PROTEIN 16 HOMOLOG"/>
    <property type="match status" value="1"/>
</dbReference>
<keyword evidence="12" id="KW-1185">Reference proteome</keyword>
<dbReference type="Pfam" id="PF13432">
    <property type="entry name" value="TPR_16"/>
    <property type="match status" value="2"/>
</dbReference>
<dbReference type="SMART" id="SM00028">
    <property type="entry name" value="TPR"/>
    <property type="match status" value="7"/>
</dbReference>
<feature type="compositionally biased region" description="Low complexity" evidence="8">
    <location>
        <begin position="383"/>
        <end position="392"/>
    </location>
</feature>
<feature type="region of interest" description="Disordered" evidence="8">
    <location>
        <begin position="329"/>
        <end position="427"/>
    </location>
</feature>
<protein>
    <recommendedName>
        <fullName evidence="13">Cdc23 domain-containing protein</fullName>
    </recommendedName>
</protein>
<reference evidence="10" key="1">
    <citation type="submission" date="2016-04" db="EMBL/GenBank/DDBJ databases">
        <authorList>
            <person name="Nguyen H.D."/>
            <person name="Kesanakurti P."/>
            <person name="Cullis J."/>
            <person name="Levesque C.A."/>
            <person name="Hambleton S."/>
        </authorList>
    </citation>
    <scope>NUCLEOTIDE SEQUENCE</scope>
    <source>
        <strain evidence="10">DAOMC 238032</strain>
    </source>
</reference>
<dbReference type="SUPFAM" id="SSF48452">
    <property type="entry name" value="TPR-like"/>
    <property type="match status" value="2"/>
</dbReference>
<keyword evidence="5 7" id="KW-0802">TPR repeat</keyword>
<feature type="repeat" description="TPR" evidence="7">
    <location>
        <begin position="689"/>
        <end position="722"/>
    </location>
</feature>
<comment type="caution">
    <text evidence="10">The sequence shown here is derived from an EMBL/GenBank/DDBJ whole genome shotgun (WGS) entry which is preliminary data.</text>
</comment>
<evidence type="ECO:0000313" key="11">
    <source>
        <dbReference type="Proteomes" id="UP000077671"/>
    </source>
</evidence>
<dbReference type="Proteomes" id="UP000077671">
    <property type="component" value="Unassembled WGS sequence"/>
</dbReference>
<dbReference type="Pfam" id="PF07719">
    <property type="entry name" value="TPR_2"/>
    <property type="match status" value="1"/>
</dbReference>
<dbReference type="Gene3D" id="1.25.40.10">
    <property type="entry name" value="Tetratricopeptide repeat domain"/>
    <property type="match status" value="2"/>
</dbReference>
<dbReference type="Pfam" id="PF12895">
    <property type="entry name" value="ANAPC3"/>
    <property type="match status" value="1"/>
</dbReference>
<name>A0A177U2J5_9BASI</name>
<reference evidence="9" key="3">
    <citation type="submission" date="2020-10" db="EMBL/GenBank/DDBJ databases">
        <authorList>
            <person name="Sedaghatjoo S."/>
        </authorList>
    </citation>
    <scope>NUCLEOTIDE SEQUENCE</scope>
    <source>
        <strain evidence="9">AZH3</strain>
    </source>
</reference>
<evidence type="ECO:0000256" key="3">
    <source>
        <dbReference type="ARBA" id="ARBA00022776"/>
    </source>
</evidence>
<dbReference type="PANTHER" id="PTHR12558">
    <property type="entry name" value="CELL DIVISION CYCLE 16,23,27"/>
    <property type="match status" value="1"/>
</dbReference>
<keyword evidence="1" id="KW-0132">Cell division</keyword>
<evidence type="ECO:0000256" key="5">
    <source>
        <dbReference type="ARBA" id="ARBA00022803"/>
    </source>
</evidence>
<dbReference type="InterPro" id="IPR011990">
    <property type="entry name" value="TPR-like_helical_dom_sf"/>
</dbReference>
<accession>A0A177U2J5</accession>